<dbReference type="EMBL" id="RZUL01000007">
    <property type="protein sequence ID" value="RVT39500.1"/>
    <property type="molecule type" value="Genomic_DNA"/>
</dbReference>
<dbReference type="InterPro" id="IPR036259">
    <property type="entry name" value="MFS_trans_sf"/>
</dbReference>
<feature type="transmembrane region" description="Helical" evidence="6">
    <location>
        <begin position="251"/>
        <end position="274"/>
    </location>
</feature>
<dbReference type="InterPro" id="IPR005829">
    <property type="entry name" value="Sugar_transporter_CS"/>
</dbReference>
<keyword evidence="3 6" id="KW-1133">Transmembrane helix</keyword>
<dbReference type="Pfam" id="PF07690">
    <property type="entry name" value="MFS_1"/>
    <property type="match status" value="1"/>
</dbReference>
<gene>
    <name evidence="8" type="ORF">ENE74_15460</name>
</gene>
<feature type="transmembrane region" description="Helical" evidence="6">
    <location>
        <begin position="201"/>
        <end position="219"/>
    </location>
</feature>
<dbReference type="PANTHER" id="PTHR23528">
    <property type="match status" value="1"/>
</dbReference>
<dbReference type="InterPro" id="IPR011701">
    <property type="entry name" value="MFS"/>
</dbReference>
<reference evidence="8 9" key="1">
    <citation type="submission" date="2019-01" db="EMBL/GenBank/DDBJ databases">
        <authorList>
            <person name="Chen W.-M."/>
        </authorList>
    </citation>
    <scope>NUCLEOTIDE SEQUENCE [LARGE SCALE GENOMIC DNA]</scope>
    <source>
        <strain evidence="8 9">TLA-22</strain>
    </source>
</reference>
<feature type="domain" description="Major facilitator superfamily (MFS) profile" evidence="7">
    <location>
        <begin position="40"/>
        <end position="437"/>
    </location>
</feature>
<dbReference type="PROSITE" id="PS50850">
    <property type="entry name" value="MFS"/>
    <property type="match status" value="1"/>
</dbReference>
<keyword evidence="2 6" id="KW-0812">Transmembrane</keyword>
<feature type="transmembrane region" description="Helical" evidence="6">
    <location>
        <begin position="346"/>
        <end position="363"/>
    </location>
</feature>
<feature type="transmembrane region" description="Helical" evidence="6">
    <location>
        <begin position="294"/>
        <end position="313"/>
    </location>
</feature>
<feature type="transmembrane region" description="Helical" evidence="6">
    <location>
        <begin position="78"/>
        <end position="99"/>
    </location>
</feature>
<evidence type="ECO:0000256" key="1">
    <source>
        <dbReference type="ARBA" id="ARBA00004141"/>
    </source>
</evidence>
<protein>
    <submittedName>
        <fullName evidence="8">MFS transporter</fullName>
    </submittedName>
</protein>
<evidence type="ECO:0000256" key="2">
    <source>
        <dbReference type="ARBA" id="ARBA00022692"/>
    </source>
</evidence>
<evidence type="ECO:0000313" key="8">
    <source>
        <dbReference type="EMBL" id="RVT39500.1"/>
    </source>
</evidence>
<sequence length="437" mass="46909">MTANGAGRVEPADGHRQQRGATAGSTDPLILNGPRKWVLMGSISFTLFILYVLYAGIIKVFLPNQVADIDPANKINNLAGILALMSIATTIATPLSGALSDRLRTRWGRRAPFIAIGSLAAALLTFGLSFATTLMAITILWVMAAFCYNMMQVPMTTLIADRFAPDDRGKASGLLGAGQNIGTSVGVIVAGYLVVNLQLGYVLYGAAVLSCCIAFILVNREPSSLHMEREPLRLGHFIRGFWISPREHPDFAWAFISRFALYMGFTLITTYMLYILQDYIGLSRSEANAAIGRIFAIQLVGLLLSGVFSGFLSDRWGRRKPFVIQATILIAAAYAMPLLMPTMTGMYLYAGIVGIGYGAYTAVDMALMTQVLPKGGKSAGKDLGILIIALNIPLILGPVLAALILNISGNSYATLFTVAATLVAFSALLVLPIRSVR</sequence>
<dbReference type="SUPFAM" id="SSF103473">
    <property type="entry name" value="MFS general substrate transporter"/>
    <property type="match status" value="1"/>
</dbReference>
<dbReference type="PROSITE" id="PS00216">
    <property type="entry name" value="SUGAR_TRANSPORT_1"/>
    <property type="match status" value="1"/>
</dbReference>
<dbReference type="GO" id="GO:0022857">
    <property type="term" value="F:transmembrane transporter activity"/>
    <property type="evidence" value="ECO:0007669"/>
    <property type="project" value="InterPro"/>
</dbReference>
<feature type="transmembrane region" description="Helical" evidence="6">
    <location>
        <begin position="411"/>
        <end position="431"/>
    </location>
</feature>
<dbReference type="Proteomes" id="UP000282977">
    <property type="component" value="Unassembled WGS sequence"/>
</dbReference>
<evidence type="ECO:0000259" key="7">
    <source>
        <dbReference type="PROSITE" id="PS50850"/>
    </source>
</evidence>
<dbReference type="OrthoDB" id="7584869at2"/>
<feature type="region of interest" description="Disordered" evidence="5">
    <location>
        <begin position="1"/>
        <end position="27"/>
    </location>
</feature>
<accession>A0A437J4F4</accession>
<dbReference type="PANTHER" id="PTHR23528:SF1">
    <property type="entry name" value="MAJOR FACILITATOR SUPERFAMILY (MFS) PROFILE DOMAIN-CONTAINING PROTEIN"/>
    <property type="match status" value="1"/>
</dbReference>
<keyword evidence="4 6" id="KW-0472">Membrane</keyword>
<feature type="transmembrane region" description="Helical" evidence="6">
    <location>
        <begin position="37"/>
        <end position="58"/>
    </location>
</feature>
<feature type="transmembrane region" description="Helical" evidence="6">
    <location>
        <begin position="111"/>
        <end position="128"/>
    </location>
</feature>
<feature type="transmembrane region" description="Helical" evidence="6">
    <location>
        <begin position="322"/>
        <end position="340"/>
    </location>
</feature>
<evidence type="ECO:0000256" key="3">
    <source>
        <dbReference type="ARBA" id="ARBA00022989"/>
    </source>
</evidence>
<dbReference type="GO" id="GO:0016020">
    <property type="term" value="C:membrane"/>
    <property type="evidence" value="ECO:0007669"/>
    <property type="project" value="UniProtKB-SubCell"/>
</dbReference>
<keyword evidence="9" id="KW-1185">Reference proteome</keyword>
<feature type="transmembrane region" description="Helical" evidence="6">
    <location>
        <begin position="172"/>
        <end position="195"/>
    </location>
</feature>
<evidence type="ECO:0000313" key="9">
    <source>
        <dbReference type="Proteomes" id="UP000282977"/>
    </source>
</evidence>
<name>A0A437J4F4_9SPHN</name>
<dbReference type="InterPro" id="IPR020846">
    <property type="entry name" value="MFS_dom"/>
</dbReference>
<comment type="subcellular location">
    <subcellularLocation>
        <location evidence="1">Membrane</location>
        <topology evidence="1">Multi-pass membrane protein</topology>
    </subcellularLocation>
</comment>
<proteinExistence type="predicted"/>
<evidence type="ECO:0000256" key="6">
    <source>
        <dbReference type="SAM" id="Phobius"/>
    </source>
</evidence>
<evidence type="ECO:0000256" key="5">
    <source>
        <dbReference type="SAM" id="MobiDB-lite"/>
    </source>
</evidence>
<evidence type="ECO:0000256" key="4">
    <source>
        <dbReference type="ARBA" id="ARBA00023136"/>
    </source>
</evidence>
<comment type="caution">
    <text evidence="8">The sequence shown here is derived from an EMBL/GenBank/DDBJ whole genome shotgun (WGS) entry which is preliminary data.</text>
</comment>
<dbReference type="AlphaFoldDB" id="A0A437J4F4"/>
<organism evidence="8 9">
    <name type="scientific">Sphingobium algorifonticola</name>
    <dbReference type="NCBI Taxonomy" id="2008318"/>
    <lineage>
        <taxon>Bacteria</taxon>
        <taxon>Pseudomonadati</taxon>
        <taxon>Pseudomonadota</taxon>
        <taxon>Alphaproteobacteria</taxon>
        <taxon>Sphingomonadales</taxon>
        <taxon>Sphingomonadaceae</taxon>
        <taxon>Sphingobium</taxon>
    </lineage>
</organism>
<dbReference type="Gene3D" id="1.20.1250.20">
    <property type="entry name" value="MFS general substrate transporter like domains"/>
    <property type="match status" value="2"/>
</dbReference>
<feature type="transmembrane region" description="Helical" evidence="6">
    <location>
        <begin position="383"/>
        <end position="405"/>
    </location>
</feature>